<feature type="transmembrane region" description="Helical" evidence="6">
    <location>
        <begin position="404"/>
        <end position="424"/>
    </location>
</feature>
<feature type="transmembrane region" description="Helical" evidence="6">
    <location>
        <begin position="820"/>
        <end position="841"/>
    </location>
</feature>
<accession>A0A160T1W6</accession>
<evidence type="ECO:0000313" key="10">
    <source>
        <dbReference type="Proteomes" id="UP000215027"/>
    </source>
</evidence>
<dbReference type="GO" id="GO:0005886">
    <property type="term" value="C:plasma membrane"/>
    <property type="evidence" value="ECO:0007669"/>
    <property type="project" value="UniProtKB-SubCell"/>
</dbReference>
<dbReference type="Pfam" id="PF02687">
    <property type="entry name" value="FtsX"/>
    <property type="match status" value="2"/>
</dbReference>
<dbReference type="OrthoDB" id="9780560at2"/>
<keyword evidence="3 6" id="KW-0812">Transmembrane</keyword>
<dbReference type="InterPro" id="IPR038766">
    <property type="entry name" value="Membrane_comp_ABC_pdt"/>
</dbReference>
<evidence type="ECO:0000256" key="5">
    <source>
        <dbReference type="ARBA" id="ARBA00023136"/>
    </source>
</evidence>
<evidence type="ECO:0000313" key="9">
    <source>
        <dbReference type="EMBL" id="CUS03512.2"/>
    </source>
</evidence>
<evidence type="ECO:0000256" key="2">
    <source>
        <dbReference type="ARBA" id="ARBA00022475"/>
    </source>
</evidence>
<keyword evidence="4 6" id="KW-1133">Transmembrane helix</keyword>
<gene>
    <name evidence="9" type="ORF">CFX0092_A1634</name>
</gene>
<feature type="transmembrane region" description="Helical" evidence="6">
    <location>
        <begin position="362"/>
        <end position="383"/>
    </location>
</feature>
<dbReference type="KEGG" id="pbf:CFX0092_A1634"/>
<feature type="domain" description="ABC3 transporter permease C-terminal" evidence="7">
    <location>
        <begin position="731"/>
        <end position="848"/>
    </location>
</feature>
<evidence type="ECO:0000256" key="1">
    <source>
        <dbReference type="ARBA" id="ARBA00004651"/>
    </source>
</evidence>
<dbReference type="Proteomes" id="UP000215027">
    <property type="component" value="Chromosome I"/>
</dbReference>
<feature type="transmembrane region" description="Helical" evidence="6">
    <location>
        <begin position="430"/>
        <end position="448"/>
    </location>
</feature>
<comment type="subcellular location">
    <subcellularLocation>
        <location evidence="1">Cell membrane</location>
        <topology evidence="1">Multi-pass membrane protein</topology>
    </subcellularLocation>
</comment>
<feature type="transmembrane region" description="Helical" evidence="6">
    <location>
        <begin position="728"/>
        <end position="748"/>
    </location>
</feature>
<keyword evidence="10" id="KW-1185">Reference proteome</keyword>
<dbReference type="Pfam" id="PF12704">
    <property type="entry name" value="MacB_PCD"/>
    <property type="match status" value="1"/>
</dbReference>
<dbReference type="InterPro" id="IPR025857">
    <property type="entry name" value="MacB_PCD"/>
</dbReference>
<dbReference type="PANTHER" id="PTHR30287:SF2">
    <property type="entry name" value="BLL1001 PROTEIN"/>
    <property type="match status" value="1"/>
</dbReference>
<evidence type="ECO:0008006" key="11">
    <source>
        <dbReference type="Google" id="ProtNLM"/>
    </source>
</evidence>
<organism evidence="9 10">
    <name type="scientific">Candidatus Promineifilum breve</name>
    <dbReference type="NCBI Taxonomy" id="1806508"/>
    <lineage>
        <taxon>Bacteria</taxon>
        <taxon>Bacillati</taxon>
        <taxon>Chloroflexota</taxon>
        <taxon>Ardenticatenia</taxon>
        <taxon>Candidatus Promineifilales</taxon>
        <taxon>Candidatus Promineifilaceae</taxon>
        <taxon>Candidatus Promineifilum</taxon>
    </lineage>
</organism>
<keyword evidence="2" id="KW-1003">Cell membrane</keyword>
<evidence type="ECO:0000259" key="8">
    <source>
        <dbReference type="Pfam" id="PF12704"/>
    </source>
</evidence>
<evidence type="ECO:0000256" key="4">
    <source>
        <dbReference type="ARBA" id="ARBA00022989"/>
    </source>
</evidence>
<feature type="domain" description="ABC3 transporter permease C-terminal" evidence="7">
    <location>
        <begin position="263"/>
        <end position="387"/>
    </location>
</feature>
<dbReference type="AlphaFoldDB" id="A0A160T1W6"/>
<feature type="transmembrane region" description="Helical" evidence="6">
    <location>
        <begin position="256"/>
        <end position="277"/>
    </location>
</feature>
<evidence type="ECO:0000259" key="7">
    <source>
        <dbReference type="Pfam" id="PF02687"/>
    </source>
</evidence>
<feature type="transmembrane region" description="Helical" evidence="6">
    <location>
        <begin position="769"/>
        <end position="800"/>
    </location>
</feature>
<keyword evidence="5 6" id="KW-0472">Membrane</keyword>
<proteinExistence type="predicted"/>
<dbReference type="InterPro" id="IPR003838">
    <property type="entry name" value="ABC3_permease_C"/>
</dbReference>
<protein>
    <recommendedName>
        <fullName evidence="11">ABC transporter permease protein</fullName>
    </recommendedName>
</protein>
<sequence>MTTNTPLYRLAWRRLRRRPLQYVLFVLGVAIGVAMMVAIDLANGSARRAFALSTDAVTGKATHRVAGGPTGLDEDVYRRIRVEAGFSPAAPVVEGYVGAPALGGQPFRLIGIDPFAEPPFRDYFAAGQATGLDLNALTALLTEPNSIIVAGDTAAAAGLALGDTVTLDVAGRPTPARIVGLLRPADDVSRRALAGILFTDIASAQEVLGMVGRLSHVDLIAADESALAAVEAVLPPGATLQTAAARQNAVQQMTAAFELNLAALSLLALVVGMFLIYNTVTFSVVQRRPLFGILRCLGVTGGQLFALILGEAMVLGLVGSLLGLGLGLLLGRGVVGLITQTINDFWFVVNVRGVSAPAGTLLRGLLVGVGASLLAALVPALEAARTAPQSTLRRSTLESRVRRLLPWLVVAWAVLTLIGVGLLWLRGGGLFTAFGGLFAVLIAAALLAPPVTAGLMRLAAPVGGRLLGVLGRLAPRDIVRSLSRTSVAVAALMTAVSVIVGVSIMVGSFRGTVVEWLDQTLQADIYLSAPGATANRVAGTLDPAVVAAVRQWPGVARAVTSHAVQIELPEFGRLVQLVAVDGDVSRGNRPYAWVRDDLSNPWTALEAGEGVIISEALVLKENLPIPPPPITLPTAAGPQALPVLAVFYDYSSDQGSVFIDNDLYRTLWDDAAVSAVGLLVAEGESVEAIITGIETSLSGRQDVVVQSNEALRRGSLEIFDRTFAITSALRLLAVIVAFIGVLSALMSLQLERARELGTLRATGMTRPQLWALTLLETGLMGLTAGLLALPVGYALAWILVYVINVRSFGWTLRMDLAPGYFLQAMLVAVVAALLAGIYPALRVGNMEIAAALREE</sequence>
<name>A0A160T1W6_9CHLR</name>
<evidence type="ECO:0000256" key="3">
    <source>
        <dbReference type="ARBA" id="ARBA00022692"/>
    </source>
</evidence>
<reference evidence="9" key="1">
    <citation type="submission" date="2016-01" db="EMBL/GenBank/DDBJ databases">
        <authorList>
            <person name="Mcilroy J.S."/>
            <person name="Karst M S."/>
            <person name="Albertsen M."/>
        </authorList>
    </citation>
    <scope>NUCLEOTIDE SEQUENCE</scope>
    <source>
        <strain evidence="9">Cfx-K</strain>
    </source>
</reference>
<dbReference type="PANTHER" id="PTHR30287">
    <property type="entry name" value="MEMBRANE COMPONENT OF PREDICTED ABC SUPERFAMILY METABOLITE UPTAKE TRANSPORTER"/>
    <property type="match status" value="1"/>
</dbReference>
<evidence type="ECO:0000256" key="6">
    <source>
        <dbReference type="SAM" id="Phobius"/>
    </source>
</evidence>
<feature type="transmembrane region" description="Helical" evidence="6">
    <location>
        <begin position="321"/>
        <end position="342"/>
    </location>
</feature>
<feature type="transmembrane region" description="Helical" evidence="6">
    <location>
        <begin position="289"/>
        <end position="309"/>
    </location>
</feature>
<dbReference type="EMBL" id="LN890655">
    <property type="protein sequence ID" value="CUS03512.2"/>
    <property type="molecule type" value="Genomic_DNA"/>
</dbReference>
<dbReference type="RefSeq" id="WP_095042995.1">
    <property type="nucleotide sequence ID" value="NZ_LN890655.1"/>
</dbReference>
<feature type="transmembrane region" description="Helical" evidence="6">
    <location>
        <begin position="20"/>
        <end position="39"/>
    </location>
</feature>
<feature type="domain" description="MacB-like periplasmic core" evidence="8">
    <location>
        <begin position="23"/>
        <end position="232"/>
    </location>
</feature>
<feature type="transmembrane region" description="Helical" evidence="6">
    <location>
        <begin position="486"/>
        <end position="509"/>
    </location>
</feature>